<organism evidence="3 4">
    <name type="scientific">Cordyceps fumosorosea (strain ARSEF 2679)</name>
    <name type="common">Isaria fumosorosea</name>
    <dbReference type="NCBI Taxonomy" id="1081104"/>
    <lineage>
        <taxon>Eukaryota</taxon>
        <taxon>Fungi</taxon>
        <taxon>Dikarya</taxon>
        <taxon>Ascomycota</taxon>
        <taxon>Pezizomycotina</taxon>
        <taxon>Sordariomycetes</taxon>
        <taxon>Hypocreomycetidae</taxon>
        <taxon>Hypocreales</taxon>
        <taxon>Cordycipitaceae</taxon>
        <taxon>Cordyceps</taxon>
    </lineage>
</organism>
<dbReference type="STRING" id="1081104.A0A162JSS2"/>
<dbReference type="GeneID" id="30016405"/>
<keyword evidence="4" id="KW-1185">Reference proteome</keyword>
<dbReference type="RefSeq" id="XP_018708170.1">
    <property type="nucleotide sequence ID" value="XM_018843720.1"/>
</dbReference>
<dbReference type="Pfam" id="PF12505">
    <property type="entry name" value="DUF3712"/>
    <property type="match status" value="1"/>
</dbReference>
<feature type="transmembrane region" description="Helical" evidence="2">
    <location>
        <begin position="70"/>
        <end position="95"/>
    </location>
</feature>
<keyword evidence="2" id="KW-1133">Transmembrane helix</keyword>
<dbReference type="PANTHER" id="PTHR35895:SF2">
    <property type="match status" value="1"/>
</dbReference>
<gene>
    <name evidence="3" type="ORF">ISF_00113</name>
</gene>
<feature type="compositionally biased region" description="Low complexity" evidence="1">
    <location>
        <begin position="1"/>
        <end position="12"/>
    </location>
</feature>
<dbReference type="Proteomes" id="UP000076744">
    <property type="component" value="Unassembled WGS sequence"/>
</dbReference>
<dbReference type="InterPro" id="IPR022185">
    <property type="entry name" value="DUF3712"/>
</dbReference>
<name>A0A162JSS2_CORFA</name>
<dbReference type="AlphaFoldDB" id="A0A162JSS2"/>
<evidence type="ECO:0000256" key="1">
    <source>
        <dbReference type="SAM" id="MobiDB-lite"/>
    </source>
</evidence>
<comment type="caution">
    <text evidence="3">The sequence shown here is derived from an EMBL/GenBank/DDBJ whole genome shotgun (WGS) entry which is preliminary data.</text>
</comment>
<protein>
    <recommendedName>
        <fullName evidence="5">Pre-rRNA processing protein</fullName>
    </recommendedName>
</protein>
<keyword evidence="2" id="KW-0812">Transmembrane</keyword>
<dbReference type="OrthoDB" id="10039566at2759"/>
<evidence type="ECO:0000313" key="3">
    <source>
        <dbReference type="EMBL" id="OAA73212.1"/>
    </source>
</evidence>
<proteinExistence type="predicted"/>
<dbReference type="GO" id="GO:0000329">
    <property type="term" value="C:fungal-type vacuole membrane"/>
    <property type="evidence" value="ECO:0007669"/>
    <property type="project" value="InterPro"/>
</dbReference>
<feature type="region of interest" description="Disordered" evidence="1">
    <location>
        <begin position="1"/>
        <end position="49"/>
    </location>
</feature>
<evidence type="ECO:0000313" key="4">
    <source>
        <dbReference type="Proteomes" id="UP000076744"/>
    </source>
</evidence>
<sequence length="436" mass="47212">MAAPTPTTPTEPVASGGLGDGASHSRRGSEATSNDHITKQPTKSSQKSITQTVKNARTYSIKSFKDNWKWWLLGLLIFLAVLLPIFFKVILPAIVQLIVNQQPLPVLGGDFLFQTPTSMLINLNSSFRSPLPASLQPFKLQLYNRDAPTFTPWLSMKMPQVNINGNTQIHVLDQMQTVTDGDEFVKWFGRFVDQEEVNLDVRADDTTVKLGALASRPVLDKTITFKGLNLHQGIRLTHAQLVLPPEADGTNLRGMLMIPNKSPIAFGIGDYTLDVFAAAGAVNIGHITIRDTVLRPGNNAQALTGVIDIKAILANLGAILASQAAPLADGMIEVTVTGRECRINGERGEYVERVLNHRSLVIHASIATVAADVVGGLIAPQVNLGQGTNDGSSLIDALSSVFSNETLMGSMAGRFNKTRKRSEATQERMLRLGGYI</sequence>
<feature type="compositionally biased region" description="Polar residues" evidence="1">
    <location>
        <begin position="30"/>
        <end position="49"/>
    </location>
</feature>
<keyword evidence="2" id="KW-0472">Membrane</keyword>
<accession>A0A162JSS2</accession>
<evidence type="ECO:0008006" key="5">
    <source>
        <dbReference type="Google" id="ProtNLM"/>
    </source>
</evidence>
<dbReference type="EMBL" id="AZHB01000001">
    <property type="protein sequence ID" value="OAA73212.1"/>
    <property type="molecule type" value="Genomic_DNA"/>
</dbReference>
<reference evidence="3 4" key="1">
    <citation type="journal article" date="2016" name="Genome Biol. Evol.">
        <title>Divergent and convergent evolution of fungal pathogenicity.</title>
        <authorList>
            <person name="Shang Y."/>
            <person name="Xiao G."/>
            <person name="Zheng P."/>
            <person name="Cen K."/>
            <person name="Zhan S."/>
            <person name="Wang C."/>
        </authorList>
    </citation>
    <scope>NUCLEOTIDE SEQUENCE [LARGE SCALE GENOMIC DNA]</scope>
    <source>
        <strain evidence="3 4">ARSEF 2679</strain>
    </source>
</reference>
<dbReference type="PANTHER" id="PTHR35895">
    <property type="entry name" value="CHROMOSOME 16, WHOLE GENOME SHOTGUN SEQUENCE"/>
    <property type="match status" value="1"/>
</dbReference>
<dbReference type="InterPro" id="IPR046368">
    <property type="entry name" value="Tag1"/>
</dbReference>
<evidence type="ECO:0000256" key="2">
    <source>
        <dbReference type="SAM" id="Phobius"/>
    </source>
</evidence>